<feature type="non-terminal residue" evidence="1">
    <location>
        <position position="1"/>
    </location>
</feature>
<evidence type="ECO:0000313" key="2">
    <source>
        <dbReference type="Proteomes" id="UP000287651"/>
    </source>
</evidence>
<proteinExistence type="predicted"/>
<dbReference type="EMBL" id="AMZH03020189">
    <property type="protein sequence ID" value="RRT39431.1"/>
    <property type="molecule type" value="Genomic_DNA"/>
</dbReference>
<organism evidence="1 2">
    <name type="scientific">Ensete ventricosum</name>
    <name type="common">Abyssinian banana</name>
    <name type="synonym">Musa ensete</name>
    <dbReference type="NCBI Taxonomy" id="4639"/>
    <lineage>
        <taxon>Eukaryota</taxon>
        <taxon>Viridiplantae</taxon>
        <taxon>Streptophyta</taxon>
        <taxon>Embryophyta</taxon>
        <taxon>Tracheophyta</taxon>
        <taxon>Spermatophyta</taxon>
        <taxon>Magnoliopsida</taxon>
        <taxon>Liliopsida</taxon>
        <taxon>Zingiberales</taxon>
        <taxon>Musaceae</taxon>
        <taxon>Ensete</taxon>
    </lineage>
</organism>
<sequence>VVLRTDGDRLYPWPSVFALGRQPQWVSDATSCGHLVCKPAHGHYARKRPPLRVGTIL</sequence>
<name>A0A426XIX9_ENSVE</name>
<gene>
    <name evidence="1" type="ORF">B296_00057910</name>
</gene>
<comment type="caution">
    <text evidence="1">The sequence shown here is derived from an EMBL/GenBank/DDBJ whole genome shotgun (WGS) entry which is preliminary data.</text>
</comment>
<accession>A0A426XIX9</accession>
<protein>
    <submittedName>
        <fullName evidence="1">Uncharacterized protein</fullName>
    </submittedName>
</protein>
<dbReference type="Proteomes" id="UP000287651">
    <property type="component" value="Unassembled WGS sequence"/>
</dbReference>
<reference evidence="1 2" key="1">
    <citation type="journal article" date="2014" name="Agronomy (Basel)">
        <title>A Draft Genome Sequence for Ensete ventricosum, the Drought-Tolerant Tree Against Hunger.</title>
        <authorList>
            <person name="Harrison J."/>
            <person name="Moore K.A."/>
            <person name="Paszkiewicz K."/>
            <person name="Jones T."/>
            <person name="Grant M."/>
            <person name="Ambacheew D."/>
            <person name="Muzemil S."/>
            <person name="Studholme D.J."/>
        </authorList>
    </citation>
    <scope>NUCLEOTIDE SEQUENCE [LARGE SCALE GENOMIC DNA]</scope>
</reference>
<dbReference type="AlphaFoldDB" id="A0A426XIX9"/>
<evidence type="ECO:0000313" key="1">
    <source>
        <dbReference type="EMBL" id="RRT39431.1"/>
    </source>
</evidence>